<dbReference type="InParanoid" id="A0CN24"/>
<proteinExistence type="predicted"/>
<protein>
    <submittedName>
        <fullName evidence="1">Uncharacterized protein</fullName>
    </submittedName>
</protein>
<dbReference type="Proteomes" id="UP000000600">
    <property type="component" value="Unassembled WGS sequence"/>
</dbReference>
<gene>
    <name evidence="1" type="ORF">GSPATT00008632001</name>
</gene>
<evidence type="ECO:0000313" key="1">
    <source>
        <dbReference type="EMBL" id="CAK72191.1"/>
    </source>
</evidence>
<dbReference type="HOGENOM" id="CLU_1158298_0_0_1"/>
<dbReference type="RefSeq" id="XP_001439588.1">
    <property type="nucleotide sequence ID" value="XM_001439551.1"/>
</dbReference>
<dbReference type="AlphaFoldDB" id="A0CN24"/>
<reference evidence="1 2" key="1">
    <citation type="journal article" date="2006" name="Nature">
        <title>Global trends of whole-genome duplications revealed by the ciliate Paramecium tetraurelia.</title>
        <authorList>
            <consortium name="Genoscope"/>
            <person name="Aury J.-M."/>
            <person name="Jaillon O."/>
            <person name="Duret L."/>
            <person name="Noel B."/>
            <person name="Jubin C."/>
            <person name="Porcel B.M."/>
            <person name="Segurens B."/>
            <person name="Daubin V."/>
            <person name="Anthouard V."/>
            <person name="Aiach N."/>
            <person name="Arnaiz O."/>
            <person name="Billaut A."/>
            <person name="Beisson J."/>
            <person name="Blanc I."/>
            <person name="Bouhouche K."/>
            <person name="Camara F."/>
            <person name="Duharcourt S."/>
            <person name="Guigo R."/>
            <person name="Gogendeau D."/>
            <person name="Katinka M."/>
            <person name="Keller A.-M."/>
            <person name="Kissmehl R."/>
            <person name="Klotz C."/>
            <person name="Koll F."/>
            <person name="Le Moue A."/>
            <person name="Lepere C."/>
            <person name="Malinsky S."/>
            <person name="Nowacki M."/>
            <person name="Nowak J.K."/>
            <person name="Plattner H."/>
            <person name="Poulain J."/>
            <person name="Ruiz F."/>
            <person name="Serrano V."/>
            <person name="Zagulski M."/>
            <person name="Dessen P."/>
            <person name="Betermier M."/>
            <person name="Weissenbach J."/>
            <person name="Scarpelli C."/>
            <person name="Schachter V."/>
            <person name="Sperling L."/>
            <person name="Meyer E."/>
            <person name="Cohen J."/>
            <person name="Wincker P."/>
        </authorList>
    </citation>
    <scope>NUCLEOTIDE SEQUENCE [LARGE SCALE GENOMIC DNA]</scope>
    <source>
        <strain evidence="1 2">Stock d4-2</strain>
    </source>
</reference>
<dbReference type="KEGG" id="ptm:GSPATT00008632001"/>
<evidence type="ECO:0000313" key="2">
    <source>
        <dbReference type="Proteomes" id="UP000000600"/>
    </source>
</evidence>
<dbReference type="OrthoDB" id="297790at2759"/>
<dbReference type="GeneID" id="5025373"/>
<dbReference type="EMBL" id="CT868119">
    <property type="protein sequence ID" value="CAK72191.1"/>
    <property type="molecule type" value="Genomic_DNA"/>
</dbReference>
<accession>A0CN24</accession>
<keyword evidence="2" id="KW-1185">Reference proteome</keyword>
<dbReference type="OMA" id="SYQCEQT"/>
<name>A0CN24_PARTE</name>
<sequence length="257" mass="30422">MYYQENYRKANHYLVQRQKQPDIQSNKLNQPSITTIRQILEVIRSKERSNSQIKYIKTTGQEKKEEKNHSPQVLLTSNQEPNYHSGSIVSKLLRLNKITRNKTQVTPNQYNFIDRIVEHNKKKTEIQSERNSPLRIRKNIPSMEFQLSTQLLVVDHQKQNSNTNLTERQFFIQKPRVLESIQHTQSKSIQNYLSHHQNMQTEYASPTLRSLNKTSYQCEQTKSTNKIRNEKIDKQIQLIRKVSGWTIQSQDSVQTPF</sequence>
<organism evidence="1 2">
    <name type="scientific">Paramecium tetraurelia</name>
    <dbReference type="NCBI Taxonomy" id="5888"/>
    <lineage>
        <taxon>Eukaryota</taxon>
        <taxon>Sar</taxon>
        <taxon>Alveolata</taxon>
        <taxon>Ciliophora</taxon>
        <taxon>Intramacronucleata</taxon>
        <taxon>Oligohymenophorea</taxon>
        <taxon>Peniculida</taxon>
        <taxon>Parameciidae</taxon>
        <taxon>Paramecium</taxon>
    </lineage>
</organism>